<evidence type="ECO:0000313" key="1">
    <source>
        <dbReference type="EMBL" id="KAK1903637.1"/>
    </source>
</evidence>
<keyword evidence="2" id="KW-1185">Reference proteome</keyword>
<comment type="caution">
    <text evidence="1">The sequence shown here is derived from an EMBL/GenBank/DDBJ whole genome shotgun (WGS) entry which is preliminary data.</text>
</comment>
<dbReference type="Proteomes" id="UP001228049">
    <property type="component" value="Unassembled WGS sequence"/>
</dbReference>
<protein>
    <submittedName>
        <fullName evidence="1">DNA ligase 4</fullName>
    </submittedName>
</protein>
<sequence length="123" mass="13655">MLTGVNVSLSAVNESRWGYSSVFCSVRGSPVVCYSQNLNSWDLWQRDSTQQAKTSPSHEFPLSPLTPTSLFPSGESDLNEQTFQGVDQINMMCGSYVPISRVLKVLQNMESRAKNVCCRRSAV</sequence>
<evidence type="ECO:0000313" key="2">
    <source>
        <dbReference type="Proteomes" id="UP001228049"/>
    </source>
</evidence>
<keyword evidence="1" id="KW-0436">Ligase</keyword>
<gene>
    <name evidence="1" type="ORF">KUDE01_010826</name>
</gene>
<dbReference type="EMBL" id="JASDAP010000004">
    <property type="protein sequence ID" value="KAK1903637.1"/>
    <property type="molecule type" value="Genomic_DNA"/>
</dbReference>
<accession>A0AAD9FI66</accession>
<reference evidence="1" key="1">
    <citation type="submission" date="2023-04" db="EMBL/GenBank/DDBJ databases">
        <title>Chromosome-level genome of Chaenocephalus aceratus.</title>
        <authorList>
            <person name="Park H."/>
        </authorList>
    </citation>
    <scope>NUCLEOTIDE SEQUENCE</scope>
    <source>
        <strain evidence="1">DE</strain>
        <tissue evidence="1">Muscle</tissue>
    </source>
</reference>
<name>A0AAD9FI66_DISEL</name>
<dbReference type="AlphaFoldDB" id="A0AAD9FI66"/>
<proteinExistence type="predicted"/>
<organism evidence="1 2">
    <name type="scientific">Dissostichus eleginoides</name>
    <name type="common">Patagonian toothfish</name>
    <name type="synonym">Dissostichus amissus</name>
    <dbReference type="NCBI Taxonomy" id="100907"/>
    <lineage>
        <taxon>Eukaryota</taxon>
        <taxon>Metazoa</taxon>
        <taxon>Chordata</taxon>
        <taxon>Craniata</taxon>
        <taxon>Vertebrata</taxon>
        <taxon>Euteleostomi</taxon>
        <taxon>Actinopterygii</taxon>
        <taxon>Neopterygii</taxon>
        <taxon>Teleostei</taxon>
        <taxon>Neoteleostei</taxon>
        <taxon>Acanthomorphata</taxon>
        <taxon>Eupercaria</taxon>
        <taxon>Perciformes</taxon>
        <taxon>Notothenioidei</taxon>
        <taxon>Nototheniidae</taxon>
        <taxon>Dissostichus</taxon>
    </lineage>
</organism>
<dbReference type="GO" id="GO:0016874">
    <property type="term" value="F:ligase activity"/>
    <property type="evidence" value="ECO:0007669"/>
    <property type="project" value="UniProtKB-KW"/>
</dbReference>